<keyword evidence="1" id="KW-0472">Membrane</keyword>
<reference evidence="2" key="1">
    <citation type="submission" date="2020-10" db="EMBL/GenBank/DDBJ databases">
        <authorList>
            <person name="Sedaghatjoo S."/>
        </authorList>
    </citation>
    <scope>NUCLEOTIDE SEQUENCE</scope>
    <source>
        <strain evidence="2">AZH3</strain>
    </source>
</reference>
<accession>A0ABN7IHZ2</accession>
<feature type="transmembrane region" description="Helical" evidence="1">
    <location>
        <begin position="91"/>
        <end position="122"/>
    </location>
</feature>
<protein>
    <submittedName>
        <fullName evidence="2">Uncharacterized protein</fullName>
    </submittedName>
</protein>
<gene>
    <name evidence="2" type="ORF">JKIAZH3_G9796</name>
</gene>
<name>A0ABN7IHZ2_9BASI</name>
<evidence type="ECO:0000313" key="3">
    <source>
        <dbReference type="Proteomes" id="UP000836402"/>
    </source>
</evidence>
<dbReference type="Proteomes" id="UP000836402">
    <property type="component" value="Unassembled WGS sequence"/>
</dbReference>
<comment type="caution">
    <text evidence="2">The sequence shown here is derived from an EMBL/GenBank/DDBJ whole genome shotgun (WGS) entry which is preliminary data.</text>
</comment>
<feature type="transmembrane region" description="Helical" evidence="1">
    <location>
        <begin position="51"/>
        <end position="70"/>
    </location>
</feature>
<keyword evidence="1" id="KW-1133">Transmembrane helix</keyword>
<evidence type="ECO:0000313" key="2">
    <source>
        <dbReference type="EMBL" id="CAD6900821.1"/>
    </source>
</evidence>
<evidence type="ECO:0000256" key="1">
    <source>
        <dbReference type="SAM" id="Phobius"/>
    </source>
</evidence>
<proteinExistence type="predicted"/>
<sequence>MVDPWLIAWEEPRALLERPALAGIPPLVLATRTTSKERQRWKRSSESSPSSSSALAVVALAIVVCAPALLPHRLRSCPHRRARHRLRSCPIVCAPALIAALTIVALAIVCAPAIIAALTIVVCACHHSSCSRTLAPVLALGLMQIKSKMGCYSG</sequence>
<keyword evidence="1" id="KW-0812">Transmembrane</keyword>
<keyword evidence="3" id="KW-1185">Reference proteome</keyword>
<organism evidence="2 3">
    <name type="scientific">Tilletia caries</name>
    <name type="common">wheat bunt fungus</name>
    <dbReference type="NCBI Taxonomy" id="13290"/>
    <lineage>
        <taxon>Eukaryota</taxon>
        <taxon>Fungi</taxon>
        <taxon>Dikarya</taxon>
        <taxon>Basidiomycota</taxon>
        <taxon>Ustilaginomycotina</taxon>
        <taxon>Exobasidiomycetes</taxon>
        <taxon>Tilletiales</taxon>
        <taxon>Tilletiaceae</taxon>
        <taxon>Tilletia</taxon>
    </lineage>
</organism>
<dbReference type="EMBL" id="CAJHJG010000303">
    <property type="protein sequence ID" value="CAD6900821.1"/>
    <property type="molecule type" value="Genomic_DNA"/>
</dbReference>